<dbReference type="InterPro" id="IPR013986">
    <property type="entry name" value="DExx_box_DNA_helicase_dom_sf"/>
</dbReference>
<keyword evidence="3 6" id="KW-0347">Helicase</keyword>
<gene>
    <name evidence="8" type="ORF">PVNG_02397</name>
</gene>
<feature type="domain" description="UvrD-like helicase ATP-binding" evidence="7">
    <location>
        <begin position="1"/>
        <end position="189"/>
    </location>
</feature>
<dbReference type="InterPro" id="IPR027417">
    <property type="entry name" value="P-loop_NTPase"/>
</dbReference>
<keyword evidence="4 6" id="KW-0067">ATP-binding</keyword>
<dbReference type="Proteomes" id="UP000053239">
    <property type="component" value="Unassembled WGS sequence"/>
</dbReference>
<dbReference type="Gene3D" id="1.10.10.160">
    <property type="match status" value="1"/>
</dbReference>
<dbReference type="GO" id="GO:0005634">
    <property type="term" value="C:nucleus"/>
    <property type="evidence" value="ECO:0007669"/>
    <property type="project" value="TreeGrafter"/>
</dbReference>
<proteinExistence type="predicted"/>
<evidence type="ECO:0000256" key="4">
    <source>
        <dbReference type="ARBA" id="ARBA00022840"/>
    </source>
</evidence>
<organism evidence="8 9">
    <name type="scientific">Plasmodium vivax North Korean</name>
    <dbReference type="NCBI Taxonomy" id="1035514"/>
    <lineage>
        <taxon>Eukaryota</taxon>
        <taxon>Sar</taxon>
        <taxon>Alveolata</taxon>
        <taxon>Apicomplexa</taxon>
        <taxon>Aconoidasida</taxon>
        <taxon>Haemosporida</taxon>
        <taxon>Plasmodiidae</taxon>
        <taxon>Plasmodium</taxon>
        <taxon>Plasmodium (Plasmodium)</taxon>
    </lineage>
</organism>
<evidence type="ECO:0000313" key="9">
    <source>
        <dbReference type="Proteomes" id="UP000053239"/>
    </source>
</evidence>
<dbReference type="EMBL" id="KQ235637">
    <property type="protein sequence ID" value="KMZ96259.1"/>
    <property type="molecule type" value="Genomic_DNA"/>
</dbReference>
<dbReference type="InterPro" id="IPR014016">
    <property type="entry name" value="UvrD-like_ATP-bd"/>
</dbReference>
<evidence type="ECO:0000259" key="7">
    <source>
        <dbReference type="PROSITE" id="PS51198"/>
    </source>
</evidence>
<dbReference type="Gene3D" id="3.40.50.300">
    <property type="entry name" value="P-loop containing nucleotide triphosphate hydrolases"/>
    <property type="match status" value="1"/>
</dbReference>
<evidence type="ECO:0000256" key="2">
    <source>
        <dbReference type="ARBA" id="ARBA00022801"/>
    </source>
</evidence>
<keyword evidence="1 6" id="KW-0547">Nucleotide-binding</keyword>
<evidence type="ECO:0000256" key="3">
    <source>
        <dbReference type="ARBA" id="ARBA00022806"/>
    </source>
</evidence>
<dbReference type="GO" id="GO:0003677">
    <property type="term" value="F:DNA binding"/>
    <property type="evidence" value="ECO:0007669"/>
    <property type="project" value="UniProtKB-KW"/>
</dbReference>
<reference evidence="8 9" key="1">
    <citation type="submission" date="2011-09" db="EMBL/GenBank/DDBJ databases">
        <title>The Genome Sequence of Plasmodium vivax North Korean.</title>
        <authorList>
            <consortium name="The Broad Institute Genome Sequencing Platform"/>
            <consortium name="The Broad Institute Genome Sequencing Center for Infectious Disease"/>
            <person name="Neafsey D."/>
            <person name="Carlton J."/>
            <person name="Barnwell J."/>
            <person name="Collins W."/>
            <person name="Escalante A."/>
            <person name="Mullikin J."/>
            <person name="Saul A."/>
            <person name="Guigo R."/>
            <person name="Camara F."/>
            <person name="Young S.K."/>
            <person name="Zeng Q."/>
            <person name="Gargeya S."/>
            <person name="Fitzgerald M."/>
            <person name="Haas B."/>
            <person name="Abouelleil A."/>
            <person name="Alvarado L."/>
            <person name="Arachchi H.M."/>
            <person name="Berlin A."/>
            <person name="Brown A."/>
            <person name="Chapman S.B."/>
            <person name="Chen Z."/>
            <person name="Dunbar C."/>
            <person name="Freedman E."/>
            <person name="Gearin G."/>
            <person name="Gellesch M."/>
            <person name="Goldberg J."/>
            <person name="Griggs A."/>
            <person name="Gujja S."/>
            <person name="Heiman D."/>
            <person name="Howarth C."/>
            <person name="Larson L."/>
            <person name="Lui A."/>
            <person name="MacDonald P.J.P."/>
            <person name="Montmayeur A."/>
            <person name="Murphy C."/>
            <person name="Neiman D."/>
            <person name="Pearson M."/>
            <person name="Priest M."/>
            <person name="Roberts A."/>
            <person name="Saif S."/>
            <person name="Shea T."/>
            <person name="Shenoy N."/>
            <person name="Sisk P."/>
            <person name="Stolte C."/>
            <person name="Sykes S."/>
            <person name="Wortman J."/>
            <person name="Nusbaum C."/>
            <person name="Birren B."/>
        </authorList>
    </citation>
    <scope>NUCLEOTIDE SEQUENCE [LARGE SCALE GENOMIC DNA]</scope>
    <source>
        <strain evidence="8 9">North Korean</strain>
    </source>
</reference>
<dbReference type="Pfam" id="PF00580">
    <property type="entry name" value="UvrD-helicase"/>
    <property type="match status" value="1"/>
</dbReference>
<dbReference type="PROSITE" id="PS51198">
    <property type="entry name" value="UVRD_HELICASE_ATP_BIND"/>
    <property type="match status" value="1"/>
</dbReference>
<protein>
    <recommendedName>
        <fullName evidence="7">UvrD-like helicase ATP-binding domain-containing protein</fullName>
    </recommendedName>
</protein>
<keyword evidence="5" id="KW-0238">DNA-binding</keyword>
<dbReference type="PANTHER" id="PTHR11070:SF2">
    <property type="entry name" value="ATP-DEPENDENT DNA HELICASE SRS2"/>
    <property type="match status" value="1"/>
</dbReference>
<evidence type="ECO:0000256" key="5">
    <source>
        <dbReference type="ARBA" id="ARBA00023125"/>
    </source>
</evidence>
<dbReference type="GO" id="GO:0005524">
    <property type="term" value="F:ATP binding"/>
    <property type="evidence" value="ECO:0007669"/>
    <property type="project" value="UniProtKB-UniRule"/>
</dbReference>
<dbReference type="InterPro" id="IPR000212">
    <property type="entry name" value="DNA_helicase_UvrD/REP"/>
</dbReference>
<dbReference type="GO" id="GO:0000725">
    <property type="term" value="P:recombinational repair"/>
    <property type="evidence" value="ECO:0007669"/>
    <property type="project" value="TreeGrafter"/>
</dbReference>
<sequence length="214" mass="25089">MEEYKNRSRIILSEILKQNNIDKTFDVIKTFEKLRSLQYCYPDGEYDNPINHYCETLKGIPYSKIMKEYIGYLKLHNLLDFDGILELAYRILNSERLLYWQEFFEAILVDEYQDCSLIQVDIINLLSKKHKNITIVGDPVQSIYGFRGATKGNNKDPLFEINDCLKLGLGEKTITKLYDYLLKNNYSLIEGIAVIAEDKVFRGRVQESFEKLNN</sequence>
<dbReference type="AlphaFoldDB" id="A0A0J9TLR3"/>
<comment type="caution">
    <text evidence="6">Lacks conserved residue(s) required for the propagation of feature annotation.</text>
</comment>
<dbReference type="SUPFAM" id="SSF52540">
    <property type="entry name" value="P-loop containing nucleoside triphosphate hydrolases"/>
    <property type="match status" value="1"/>
</dbReference>
<keyword evidence="2 6" id="KW-0378">Hydrolase</keyword>
<evidence type="ECO:0000256" key="1">
    <source>
        <dbReference type="ARBA" id="ARBA00022741"/>
    </source>
</evidence>
<accession>A0A0J9TLR3</accession>
<evidence type="ECO:0000313" key="8">
    <source>
        <dbReference type="EMBL" id="KMZ96259.1"/>
    </source>
</evidence>
<dbReference type="GO" id="GO:0043138">
    <property type="term" value="F:3'-5' DNA helicase activity"/>
    <property type="evidence" value="ECO:0007669"/>
    <property type="project" value="TreeGrafter"/>
</dbReference>
<dbReference type="PANTHER" id="PTHR11070">
    <property type="entry name" value="UVRD / RECB / PCRA DNA HELICASE FAMILY MEMBER"/>
    <property type="match status" value="1"/>
</dbReference>
<evidence type="ECO:0000256" key="6">
    <source>
        <dbReference type="PROSITE-ProRule" id="PRU00560"/>
    </source>
</evidence>
<name>A0A0J9TLR3_PLAVI</name>
<dbReference type="GO" id="GO:0016787">
    <property type="term" value="F:hydrolase activity"/>
    <property type="evidence" value="ECO:0007669"/>
    <property type="project" value="UniProtKB-UniRule"/>
</dbReference>